<proteinExistence type="inferred from homology"/>
<comment type="similarity">
    <text evidence="1">Belongs to the antibiotic N-acetyltransferase family.</text>
</comment>
<dbReference type="Proteomes" id="UP000608662">
    <property type="component" value="Unassembled WGS sequence"/>
</dbReference>
<evidence type="ECO:0008006" key="6">
    <source>
        <dbReference type="Google" id="ProtNLM"/>
    </source>
</evidence>
<evidence type="ECO:0000256" key="2">
    <source>
        <dbReference type="ARBA" id="ARBA00022679"/>
    </source>
</evidence>
<keyword evidence="2" id="KW-0808">Transferase</keyword>
<evidence type="ECO:0000313" key="5">
    <source>
        <dbReference type="Proteomes" id="UP000608662"/>
    </source>
</evidence>
<reference evidence="4" key="1">
    <citation type="submission" date="2019-12" db="EMBL/GenBank/DDBJ databases">
        <title>Whole-genome sequence of Halomicrobium mukohataei pws1.</title>
        <authorList>
            <person name="Verma D.K."/>
            <person name="Gopal K."/>
            <person name="Prasad E.S."/>
        </authorList>
    </citation>
    <scope>NUCLEOTIDE SEQUENCE</scope>
    <source>
        <strain evidence="4">Pws1</strain>
    </source>
</reference>
<evidence type="ECO:0000313" key="4">
    <source>
        <dbReference type="EMBL" id="NLV11385.1"/>
    </source>
</evidence>
<dbReference type="GO" id="GO:0046677">
    <property type="term" value="P:response to antibiotic"/>
    <property type="evidence" value="ECO:0007669"/>
    <property type="project" value="InterPro"/>
</dbReference>
<dbReference type="PANTHER" id="PTHR11104">
    <property type="entry name" value="AMINOGLYCOSIDE N3-ACETYLTRANSFERASE"/>
    <property type="match status" value="1"/>
</dbReference>
<dbReference type="Pfam" id="PF02522">
    <property type="entry name" value="Antibiotic_NAT"/>
    <property type="match status" value="1"/>
</dbReference>
<protein>
    <recommendedName>
        <fullName evidence="6">Aminoglycoside N(3)-acetyltransferase</fullName>
    </recommendedName>
</protein>
<dbReference type="InterPro" id="IPR028345">
    <property type="entry name" value="Antibiotic_NAT-like"/>
</dbReference>
<keyword evidence="3" id="KW-0012">Acyltransferase</keyword>
<dbReference type="OrthoDB" id="312635at2157"/>
<comment type="caution">
    <text evidence="4">The sequence shown here is derived from an EMBL/GenBank/DDBJ whole genome shotgun (WGS) entry which is preliminary data.</text>
</comment>
<dbReference type="AlphaFoldDB" id="A0A847UD35"/>
<organism evidence="4 5">
    <name type="scientific">Halomicrobium mukohataei</name>
    <dbReference type="NCBI Taxonomy" id="57705"/>
    <lineage>
        <taxon>Archaea</taxon>
        <taxon>Methanobacteriati</taxon>
        <taxon>Methanobacteriota</taxon>
        <taxon>Stenosarchaea group</taxon>
        <taxon>Halobacteria</taxon>
        <taxon>Halobacteriales</taxon>
        <taxon>Haloarculaceae</taxon>
        <taxon>Halomicrobium</taxon>
    </lineage>
</organism>
<evidence type="ECO:0000256" key="3">
    <source>
        <dbReference type="ARBA" id="ARBA00023315"/>
    </source>
</evidence>
<name>A0A847UD35_9EURY</name>
<dbReference type="InterPro" id="IPR003679">
    <property type="entry name" value="Amioglycoside_AcTrfase"/>
</dbReference>
<sequence>MGANADALVADHSFDYGLGDGSRLGAVYERGGRVLMLGIDSDTNTSLHLAEHRANFPKTTVTAEVPIVFVVASGRPSGPKDPVGRPVHSTERSEVEPFSPMFLLKRFERARRARLEPASKKMV</sequence>
<dbReference type="EMBL" id="WOYG01000001">
    <property type="protein sequence ID" value="NLV11385.1"/>
    <property type="molecule type" value="Genomic_DNA"/>
</dbReference>
<accession>A0A847UD35</accession>
<gene>
    <name evidence="4" type="ORF">GOC74_15770</name>
</gene>
<dbReference type="SUPFAM" id="SSF110710">
    <property type="entry name" value="TTHA0583/YokD-like"/>
    <property type="match status" value="1"/>
</dbReference>
<dbReference type="PANTHER" id="PTHR11104:SF0">
    <property type="entry name" value="SPBETA PROPHAGE-DERIVED AMINOGLYCOSIDE N(3')-ACETYLTRANSFERASE-LIKE PROTEIN YOKD"/>
    <property type="match status" value="1"/>
</dbReference>
<dbReference type="GO" id="GO:0008080">
    <property type="term" value="F:N-acetyltransferase activity"/>
    <property type="evidence" value="ECO:0007669"/>
    <property type="project" value="InterPro"/>
</dbReference>
<evidence type="ECO:0000256" key="1">
    <source>
        <dbReference type="ARBA" id="ARBA00006383"/>
    </source>
</evidence>